<keyword evidence="9" id="KW-1185">Reference proteome</keyword>
<feature type="domain" description="Peptidase M3A/M3B catalytic" evidence="7">
    <location>
        <begin position="2"/>
        <end position="117"/>
    </location>
</feature>
<dbReference type="GO" id="GO:0046872">
    <property type="term" value="F:metal ion binding"/>
    <property type="evidence" value="ECO:0007669"/>
    <property type="project" value="UniProtKB-UniRule"/>
</dbReference>
<comment type="caution">
    <text evidence="8">The sequence shown here is derived from an EMBL/GenBank/DDBJ whole genome shotgun (WGS) entry which is preliminary data.</text>
</comment>
<dbReference type="EMBL" id="CACTIH010007323">
    <property type="protein sequence ID" value="CAA3009650.1"/>
    <property type="molecule type" value="Genomic_DNA"/>
</dbReference>
<dbReference type="Gramene" id="OE9A005526T1">
    <property type="protein sequence ID" value="OE9A005526C1"/>
    <property type="gene ID" value="OE9A005526"/>
</dbReference>
<dbReference type="GO" id="GO:0006518">
    <property type="term" value="P:peptide metabolic process"/>
    <property type="evidence" value="ECO:0007669"/>
    <property type="project" value="TreeGrafter"/>
</dbReference>
<sequence>MEELRLYSSLQNVIDGLLKLTRKLFNIDIEPADGEAPVWSKDVCFYKIKDCSGSTIAYFYFDPYSCPSEKRGGAWMDVVVGRTCVMTPPTQDKPSLMTIREVEAVFHEFGHALQHML</sequence>
<comment type="similarity">
    <text evidence="6">Belongs to the peptidase M3 family.</text>
</comment>
<evidence type="ECO:0000256" key="2">
    <source>
        <dbReference type="ARBA" id="ARBA00022723"/>
    </source>
</evidence>
<evidence type="ECO:0000256" key="3">
    <source>
        <dbReference type="ARBA" id="ARBA00022801"/>
    </source>
</evidence>
<evidence type="ECO:0000313" key="9">
    <source>
        <dbReference type="Proteomes" id="UP000594638"/>
    </source>
</evidence>
<evidence type="ECO:0000256" key="5">
    <source>
        <dbReference type="ARBA" id="ARBA00023049"/>
    </source>
</evidence>
<comment type="cofactor">
    <cofactor evidence="6">
        <name>Zn(2+)</name>
        <dbReference type="ChEBI" id="CHEBI:29105"/>
    </cofactor>
    <text evidence="6">Binds 1 zinc ion.</text>
</comment>
<dbReference type="PANTHER" id="PTHR11804">
    <property type="entry name" value="PROTEASE M3 THIMET OLIGOPEPTIDASE-RELATED"/>
    <property type="match status" value="1"/>
</dbReference>
<organism evidence="8 9">
    <name type="scientific">Olea europaea subsp. europaea</name>
    <dbReference type="NCBI Taxonomy" id="158383"/>
    <lineage>
        <taxon>Eukaryota</taxon>
        <taxon>Viridiplantae</taxon>
        <taxon>Streptophyta</taxon>
        <taxon>Embryophyta</taxon>
        <taxon>Tracheophyta</taxon>
        <taxon>Spermatophyta</taxon>
        <taxon>Magnoliopsida</taxon>
        <taxon>eudicotyledons</taxon>
        <taxon>Gunneridae</taxon>
        <taxon>Pentapetalae</taxon>
        <taxon>asterids</taxon>
        <taxon>lamiids</taxon>
        <taxon>Lamiales</taxon>
        <taxon>Oleaceae</taxon>
        <taxon>Oleeae</taxon>
        <taxon>Olea</taxon>
    </lineage>
</organism>
<evidence type="ECO:0000256" key="6">
    <source>
        <dbReference type="RuleBase" id="RU003435"/>
    </source>
</evidence>
<dbReference type="GO" id="GO:0006508">
    <property type="term" value="P:proteolysis"/>
    <property type="evidence" value="ECO:0007669"/>
    <property type="project" value="UniProtKB-KW"/>
</dbReference>
<gene>
    <name evidence="8" type="ORF">OLEA9_A005526</name>
</gene>
<dbReference type="PANTHER" id="PTHR11804:SF83">
    <property type="entry name" value="LD37516P"/>
    <property type="match status" value="1"/>
</dbReference>
<dbReference type="AlphaFoldDB" id="A0A8S0TVW2"/>
<keyword evidence="4 6" id="KW-0862">Zinc</keyword>
<keyword evidence="2 6" id="KW-0479">Metal-binding</keyword>
<dbReference type="GO" id="GO:0004222">
    <property type="term" value="F:metalloendopeptidase activity"/>
    <property type="evidence" value="ECO:0007669"/>
    <property type="project" value="InterPro"/>
</dbReference>
<protein>
    <submittedName>
        <fullName evidence="8">Probable cytosolic oligopeptidase A</fullName>
    </submittedName>
</protein>
<keyword evidence="1 6" id="KW-0645">Protease</keyword>
<evidence type="ECO:0000256" key="1">
    <source>
        <dbReference type="ARBA" id="ARBA00022670"/>
    </source>
</evidence>
<keyword evidence="3 6" id="KW-0378">Hydrolase</keyword>
<reference evidence="8 9" key="1">
    <citation type="submission" date="2019-12" db="EMBL/GenBank/DDBJ databases">
        <authorList>
            <person name="Alioto T."/>
            <person name="Alioto T."/>
            <person name="Gomez Garrido J."/>
        </authorList>
    </citation>
    <scope>NUCLEOTIDE SEQUENCE [LARGE SCALE GENOMIC DNA]</scope>
</reference>
<dbReference type="Proteomes" id="UP000594638">
    <property type="component" value="Unassembled WGS sequence"/>
</dbReference>
<evidence type="ECO:0000313" key="8">
    <source>
        <dbReference type="EMBL" id="CAA3009650.1"/>
    </source>
</evidence>
<dbReference type="InterPro" id="IPR045090">
    <property type="entry name" value="Pept_M3A_M3B"/>
</dbReference>
<dbReference type="Pfam" id="PF01432">
    <property type="entry name" value="Peptidase_M3"/>
    <property type="match status" value="1"/>
</dbReference>
<keyword evidence="5 6" id="KW-0482">Metalloprotease</keyword>
<dbReference type="SUPFAM" id="SSF55486">
    <property type="entry name" value="Metalloproteases ('zincins'), catalytic domain"/>
    <property type="match status" value="1"/>
</dbReference>
<dbReference type="Gene3D" id="1.10.1370.40">
    <property type="match status" value="1"/>
</dbReference>
<dbReference type="InterPro" id="IPR001567">
    <property type="entry name" value="Pept_M3A_M3B_dom"/>
</dbReference>
<name>A0A8S0TVW2_OLEEU</name>
<proteinExistence type="inferred from homology"/>
<evidence type="ECO:0000259" key="7">
    <source>
        <dbReference type="Pfam" id="PF01432"/>
    </source>
</evidence>
<evidence type="ECO:0000256" key="4">
    <source>
        <dbReference type="ARBA" id="ARBA00022833"/>
    </source>
</evidence>
<dbReference type="OrthoDB" id="1731343at2759"/>
<accession>A0A8S0TVW2</accession>